<feature type="domain" description="SGNH hydrolase-type esterase" evidence="1">
    <location>
        <begin position="191"/>
        <end position="376"/>
    </location>
</feature>
<dbReference type="SUPFAM" id="SSF52266">
    <property type="entry name" value="SGNH hydrolase"/>
    <property type="match status" value="1"/>
</dbReference>
<dbReference type="Gene3D" id="3.40.50.1110">
    <property type="entry name" value="SGNH hydrolase"/>
    <property type="match status" value="1"/>
</dbReference>
<sequence>MGVAAPTVLQPRAEPAVAPASAYHQVVTWGAAPQKMTNTFNTQTFRMIVKTSVAGNNVQIRLSNAFGTRAITFGSAYLGRQGSGATVASGSNRQLRFGGSRSVVVPPGSSVLSDPLSGTVAANTKLAVSLHVVGNAGQVTGHAVASQVSYVSSVGDYAARSDGAQFTPTPNWFFLDGVVVTTSSTIGTVVCLGDSITDGTRSSQNLNRRYPDYLATRLQQQHSTRYAGVANVGISSNRLTGDGTGVSGLARFDRDVLAQPGVDTLVFMQGINDIRLDVATRPEQLTAAYRQIVARAHAHGIKVIGGTLMPFYGDKFYTEERERLRQQVNQWIRSSNAFDAVVDFDKATRDPIFPKRLRPSYDSGDRIHPSDAGYQVMANAIDLSQFR</sequence>
<organism evidence="2 3">
    <name type="scientific">Tenggerimyces flavus</name>
    <dbReference type="NCBI Taxonomy" id="1708749"/>
    <lineage>
        <taxon>Bacteria</taxon>
        <taxon>Bacillati</taxon>
        <taxon>Actinomycetota</taxon>
        <taxon>Actinomycetes</taxon>
        <taxon>Propionibacteriales</taxon>
        <taxon>Nocardioidaceae</taxon>
        <taxon>Tenggerimyces</taxon>
    </lineage>
</organism>
<keyword evidence="3" id="KW-1185">Reference proteome</keyword>
<dbReference type="EMBL" id="JBHRZH010000017">
    <property type="protein sequence ID" value="MFC3763167.1"/>
    <property type="molecule type" value="Genomic_DNA"/>
</dbReference>
<gene>
    <name evidence="2" type="ORF">ACFOUW_20160</name>
</gene>
<keyword evidence="2" id="KW-0378">Hydrolase</keyword>
<dbReference type="InterPro" id="IPR013830">
    <property type="entry name" value="SGNH_hydro"/>
</dbReference>
<reference evidence="3" key="1">
    <citation type="journal article" date="2019" name="Int. J. Syst. Evol. Microbiol.">
        <title>The Global Catalogue of Microorganisms (GCM) 10K type strain sequencing project: providing services to taxonomists for standard genome sequencing and annotation.</title>
        <authorList>
            <consortium name="The Broad Institute Genomics Platform"/>
            <consortium name="The Broad Institute Genome Sequencing Center for Infectious Disease"/>
            <person name="Wu L."/>
            <person name="Ma J."/>
        </authorList>
    </citation>
    <scope>NUCLEOTIDE SEQUENCE [LARGE SCALE GENOMIC DNA]</scope>
    <source>
        <strain evidence="3">CGMCC 4.7241</strain>
    </source>
</reference>
<dbReference type="InterPro" id="IPR036514">
    <property type="entry name" value="SGNH_hydro_sf"/>
</dbReference>
<protein>
    <submittedName>
        <fullName evidence="2">SGNH/GDSL hydrolase family protein</fullName>
    </submittedName>
</protein>
<evidence type="ECO:0000259" key="1">
    <source>
        <dbReference type="Pfam" id="PF13472"/>
    </source>
</evidence>
<dbReference type="GO" id="GO:0016787">
    <property type="term" value="F:hydrolase activity"/>
    <property type="evidence" value="ECO:0007669"/>
    <property type="project" value="UniProtKB-KW"/>
</dbReference>
<accession>A0ABV7YF02</accession>
<dbReference type="RefSeq" id="WP_205119755.1">
    <property type="nucleotide sequence ID" value="NZ_JAFBCM010000001.1"/>
</dbReference>
<dbReference type="CDD" id="cd01830">
    <property type="entry name" value="XynE_like"/>
    <property type="match status" value="1"/>
</dbReference>
<proteinExistence type="predicted"/>
<dbReference type="Pfam" id="PF13472">
    <property type="entry name" value="Lipase_GDSL_2"/>
    <property type="match status" value="1"/>
</dbReference>
<dbReference type="PANTHER" id="PTHR43784:SF2">
    <property type="entry name" value="GDSL-LIKE LIPASE_ACYLHYDROLASE, PUTATIVE (AFU_ORTHOLOGUE AFUA_2G00820)-RELATED"/>
    <property type="match status" value="1"/>
</dbReference>
<dbReference type="Proteomes" id="UP001595699">
    <property type="component" value="Unassembled WGS sequence"/>
</dbReference>
<dbReference type="PANTHER" id="PTHR43784">
    <property type="entry name" value="GDSL-LIKE LIPASE/ACYLHYDROLASE, PUTATIVE (AFU_ORTHOLOGUE AFUA_2G00820)-RELATED"/>
    <property type="match status" value="1"/>
</dbReference>
<comment type="caution">
    <text evidence="2">The sequence shown here is derived from an EMBL/GenBank/DDBJ whole genome shotgun (WGS) entry which is preliminary data.</text>
</comment>
<evidence type="ECO:0000313" key="2">
    <source>
        <dbReference type="EMBL" id="MFC3763167.1"/>
    </source>
</evidence>
<dbReference type="InterPro" id="IPR053140">
    <property type="entry name" value="GDSL_Rv0518-like"/>
</dbReference>
<name>A0ABV7YF02_9ACTN</name>
<evidence type="ECO:0000313" key="3">
    <source>
        <dbReference type="Proteomes" id="UP001595699"/>
    </source>
</evidence>